<dbReference type="InterPro" id="IPR050571">
    <property type="entry name" value="Class-IV_PLP-Dep_Aminotrnsfr"/>
</dbReference>
<protein>
    <submittedName>
        <fullName evidence="2">Sulfotransferase family protein</fullName>
    </submittedName>
</protein>
<accession>A0A6G8QA12</accession>
<keyword evidence="3" id="KW-1185">Reference proteome</keyword>
<dbReference type="PANTHER" id="PTHR42743:SF11">
    <property type="entry name" value="AMINODEOXYCHORISMATE LYASE"/>
    <property type="match status" value="1"/>
</dbReference>
<dbReference type="GO" id="GO:0019752">
    <property type="term" value="P:carboxylic acid metabolic process"/>
    <property type="evidence" value="ECO:0007669"/>
    <property type="project" value="TreeGrafter"/>
</dbReference>
<evidence type="ECO:0000313" key="3">
    <source>
        <dbReference type="Proteomes" id="UP000501452"/>
    </source>
</evidence>
<reference evidence="2 3" key="1">
    <citation type="submission" date="2019-10" db="EMBL/GenBank/DDBJ databases">
        <title>Rubrobacter sp nov SCSIO 52090 isolated from a deep-sea sediment in the South China Sea.</title>
        <authorList>
            <person name="Chen R.W."/>
        </authorList>
    </citation>
    <scope>NUCLEOTIDE SEQUENCE [LARGE SCALE GENOMIC DNA]</scope>
    <source>
        <strain evidence="2 3">SCSIO 52909</strain>
    </source>
</reference>
<dbReference type="AlphaFoldDB" id="A0A6G8QA12"/>
<dbReference type="SUPFAM" id="SSF52540">
    <property type="entry name" value="P-loop containing nucleoside triphosphate hydrolases"/>
    <property type="match status" value="1"/>
</dbReference>
<keyword evidence="2" id="KW-0808">Transferase</keyword>
<organism evidence="2 3">
    <name type="scientific">Rubrobacter tropicus</name>
    <dbReference type="NCBI Taxonomy" id="2653851"/>
    <lineage>
        <taxon>Bacteria</taxon>
        <taxon>Bacillati</taxon>
        <taxon>Actinomycetota</taxon>
        <taxon>Rubrobacteria</taxon>
        <taxon>Rubrobacterales</taxon>
        <taxon>Rubrobacteraceae</taxon>
        <taxon>Rubrobacter</taxon>
    </lineage>
</organism>
<dbReference type="Proteomes" id="UP000501452">
    <property type="component" value="Chromosome"/>
</dbReference>
<comment type="similarity">
    <text evidence="1">Belongs to the class-IV pyridoxal-phosphate-dependent aminotransferase family.</text>
</comment>
<sequence length="245" mass="27722">MPDCLKLSVWSGPRNVSTALMYSFRQRPDTLVVDEPLYGHYLKVTRADHPGDEEVLAVMDQDGDRVVQEVILGPCEMSVHFFKNMAHHLTDLDRGFLNSTTNVLLTRDPAEMLPSLARQLPNPTMRDTGLLQQVEILDHALRHDDVPVVLDAKQLLLDPPGVLRRVCGRLGIPFYEEMLRWPAGPKPEDGVWAKHWYANVHASTGFSSYQPKSDAFPQRLVPLLEECIPLYERLSRYAVPAETSV</sequence>
<dbReference type="Pfam" id="PF19798">
    <property type="entry name" value="Sulfotransfer_5"/>
    <property type="match status" value="1"/>
</dbReference>
<dbReference type="PANTHER" id="PTHR42743">
    <property type="entry name" value="AMINO-ACID AMINOTRANSFERASE"/>
    <property type="match status" value="1"/>
</dbReference>
<gene>
    <name evidence="2" type="ORF">GBA63_11885</name>
</gene>
<dbReference type="InterPro" id="IPR027417">
    <property type="entry name" value="P-loop_NTPase"/>
</dbReference>
<evidence type="ECO:0000256" key="1">
    <source>
        <dbReference type="ARBA" id="ARBA00009320"/>
    </source>
</evidence>
<dbReference type="EMBL" id="CP045119">
    <property type="protein sequence ID" value="QIN83262.1"/>
    <property type="molecule type" value="Genomic_DNA"/>
</dbReference>
<evidence type="ECO:0000313" key="2">
    <source>
        <dbReference type="EMBL" id="QIN83262.1"/>
    </source>
</evidence>
<dbReference type="Gene3D" id="3.40.50.300">
    <property type="entry name" value="P-loop containing nucleotide triphosphate hydrolases"/>
    <property type="match status" value="1"/>
</dbReference>
<name>A0A6G8QA12_9ACTN</name>
<dbReference type="GO" id="GO:0016740">
    <property type="term" value="F:transferase activity"/>
    <property type="evidence" value="ECO:0007669"/>
    <property type="project" value="UniProtKB-KW"/>
</dbReference>
<proteinExistence type="inferred from homology"/>
<dbReference type="KEGG" id="rub:GBA63_11885"/>